<keyword evidence="2" id="KW-1185">Reference proteome</keyword>
<evidence type="ECO:0000313" key="2">
    <source>
        <dbReference type="Proteomes" id="UP000093053"/>
    </source>
</evidence>
<evidence type="ECO:0000313" key="1">
    <source>
        <dbReference type="EMBL" id="ANZ36662.1"/>
    </source>
</evidence>
<protein>
    <submittedName>
        <fullName evidence="1">Uncharacterized protein</fullName>
    </submittedName>
</protein>
<dbReference type="Proteomes" id="UP000093053">
    <property type="component" value="Chromosome"/>
</dbReference>
<dbReference type="STRING" id="1586287.BBK82_11885"/>
<dbReference type="AlphaFoldDB" id="A0A1B2HG20"/>
<reference evidence="1 2" key="1">
    <citation type="submission" date="2016-07" db="EMBL/GenBank/DDBJ databases">
        <title>Complete genome sequence of the Lentzea guizhouensis DHS C013.</title>
        <authorList>
            <person name="Cao C."/>
        </authorList>
    </citation>
    <scope>NUCLEOTIDE SEQUENCE [LARGE SCALE GENOMIC DNA]</scope>
    <source>
        <strain evidence="1 2">DHS C013</strain>
    </source>
</reference>
<proteinExistence type="predicted"/>
<dbReference type="RefSeq" id="WP_065915061.1">
    <property type="nucleotide sequence ID" value="NZ_CP016793.1"/>
</dbReference>
<name>A0A1B2HG20_9PSEU</name>
<accession>A0A1B2HG20</accession>
<sequence length="192" mass="20800">MDPRRLRSILDDHPETAHLLAVFEFDVSRGADGSEFELSSGEALHTVAGTFAGDTYLVCGAPQDDRPVAYATSEGQAGLIARNLKEALELVVLLPCWQDCLTFSGDGDLAAMTTVAEHSLRKLAAENPQLEAQQKQVVEVLSLDHVDTATLLTRLHHAVSSTWPDHVISDENGEYESLFGAFTPDRNPEGDG</sequence>
<dbReference type="KEGG" id="led:BBK82_11885"/>
<dbReference type="EMBL" id="CP016793">
    <property type="protein sequence ID" value="ANZ36662.1"/>
    <property type="molecule type" value="Genomic_DNA"/>
</dbReference>
<organism evidence="1 2">
    <name type="scientific">Lentzea guizhouensis</name>
    <dbReference type="NCBI Taxonomy" id="1586287"/>
    <lineage>
        <taxon>Bacteria</taxon>
        <taxon>Bacillati</taxon>
        <taxon>Actinomycetota</taxon>
        <taxon>Actinomycetes</taxon>
        <taxon>Pseudonocardiales</taxon>
        <taxon>Pseudonocardiaceae</taxon>
        <taxon>Lentzea</taxon>
    </lineage>
</organism>
<gene>
    <name evidence="1" type="ORF">BBK82_11885</name>
</gene>